<feature type="region of interest" description="Disordered" evidence="6">
    <location>
        <begin position="22"/>
        <end position="44"/>
    </location>
</feature>
<keyword evidence="4 7" id="KW-1133">Transmembrane helix</keyword>
<keyword evidence="9" id="KW-1185">Reference proteome</keyword>
<feature type="region of interest" description="Disordered" evidence="6">
    <location>
        <begin position="94"/>
        <end position="113"/>
    </location>
</feature>
<dbReference type="AlphaFoldDB" id="A0AAD9JZI3"/>
<dbReference type="InterPro" id="IPR050799">
    <property type="entry name" value="ZIP_Transporter"/>
</dbReference>
<protein>
    <submittedName>
        <fullName evidence="8">Uncharacterized protein</fullName>
    </submittedName>
</protein>
<feature type="transmembrane region" description="Helical" evidence="7">
    <location>
        <begin position="241"/>
        <end position="260"/>
    </location>
</feature>
<sequence length="308" mass="32896">MENAPMSSVKTRDIHRNESINMSFSVPHSPKQAGLNKIPSSKKNLVSNQSESSIVDTKGSEVTFDLGASGLYAGMSCCNPVYKQSDNVNKPIDNEAHINGGLTEASDSAPSFEQIQSNTSSVQLLEKNQSSIEEVAESSTSETSGEIKAVAWMVIFGDGLHNFIDGLSIGAAFSKNVLAGVSVSLAVMCEELPHELGDFAILLSSGMTIRQAIGYNFLSACTCYMGLVVGILVGEMTMGSTWIFALAGGMFLYISLVDMLPEVNHASEEETKSTGHVWRVFFLQNAGLLTGYGIILLLAVFSDKISLG</sequence>
<evidence type="ECO:0000256" key="2">
    <source>
        <dbReference type="ARBA" id="ARBA00006939"/>
    </source>
</evidence>
<dbReference type="GO" id="GO:0140410">
    <property type="term" value="F:monoatomic cation:bicarbonate symporter activity"/>
    <property type="evidence" value="ECO:0007669"/>
    <property type="project" value="TreeGrafter"/>
</dbReference>
<dbReference type="GO" id="GO:0005385">
    <property type="term" value="F:zinc ion transmembrane transporter activity"/>
    <property type="evidence" value="ECO:0007669"/>
    <property type="project" value="TreeGrafter"/>
</dbReference>
<dbReference type="PANTHER" id="PTHR12191">
    <property type="entry name" value="SOLUTE CARRIER FAMILY 39"/>
    <property type="match status" value="1"/>
</dbReference>
<comment type="similarity">
    <text evidence="2">Belongs to the ZIP transporter (TC 2.A.5) family.</text>
</comment>
<dbReference type="EMBL" id="JAODUP010000121">
    <property type="protein sequence ID" value="KAK2161085.1"/>
    <property type="molecule type" value="Genomic_DNA"/>
</dbReference>
<evidence type="ECO:0000313" key="8">
    <source>
        <dbReference type="EMBL" id="KAK2161085.1"/>
    </source>
</evidence>
<keyword evidence="3 7" id="KW-0812">Transmembrane</keyword>
<name>A0AAD9JZI3_9ANNE</name>
<evidence type="ECO:0000256" key="7">
    <source>
        <dbReference type="SAM" id="Phobius"/>
    </source>
</evidence>
<dbReference type="Proteomes" id="UP001208570">
    <property type="component" value="Unassembled WGS sequence"/>
</dbReference>
<evidence type="ECO:0000256" key="4">
    <source>
        <dbReference type="ARBA" id="ARBA00022989"/>
    </source>
</evidence>
<evidence type="ECO:0000313" key="9">
    <source>
        <dbReference type="Proteomes" id="UP001208570"/>
    </source>
</evidence>
<dbReference type="GO" id="GO:0005886">
    <property type="term" value="C:plasma membrane"/>
    <property type="evidence" value="ECO:0007669"/>
    <property type="project" value="TreeGrafter"/>
</dbReference>
<dbReference type="GO" id="GO:0030003">
    <property type="term" value="P:intracellular monoatomic cation homeostasis"/>
    <property type="evidence" value="ECO:0007669"/>
    <property type="project" value="TreeGrafter"/>
</dbReference>
<dbReference type="PANTHER" id="PTHR12191:SF37">
    <property type="entry name" value="ZINC TRANSPORTER FOI"/>
    <property type="match status" value="1"/>
</dbReference>
<dbReference type="InterPro" id="IPR003689">
    <property type="entry name" value="ZIP"/>
</dbReference>
<accession>A0AAD9JZI3</accession>
<gene>
    <name evidence="8" type="ORF">LSH36_121g00042</name>
</gene>
<evidence type="ECO:0000256" key="5">
    <source>
        <dbReference type="ARBA" id="ARBA00023136"/>
    </source>
</evidence>
<evidence type="ECO:0000256" key="3">
    <source>
        <dbReference type="ARBA" id="ARBA00022692"/>
    </source>
</evidence>
<feature type="transmembrane region" description="Helical" evidence="7">
    <location>
        <begin position="213"/>
        <end position="234"/>
    </location>
</feature>
<dbReference type="Pfam" id="PF02535">
    <property type="entry name" value="Zip"/>
    <property type="match status" value="1"/>
</dbReference>
<feature type="transmembrane region" description="Helical" evidence="7">
    <location>
        <begin position="280"/>
        <end position="301"/>
    </location>
</feature>
<comment type="caution">
    <text evidence="8">The sequence shown here is derived from an EMBL/GenBank/DDBJ whole genome shotgun (WGS) entry which is preliminary data.</text>
</comment>
<proteinExistence type="inferred from homology"/>
<dbReference type="GO" id="GO:0071578">
    <property type="term" value="P:zinc ion import across plasma membrane"/>
    <property type="evidence" value="ECO:0007669"/>
    <property type="project" value="TreeGrafter"/>
</dbReference>
<reference evidence="8" key="1">
    <citation type="journal article" date="2023" name="Mol. Biol. Evol.">
        <title>Third-Generation Sequencing Reveals the Adaptive Role of the Epigenome in Three Deep-Sea Polychaetes.</title>
        <authorList>
            <person name="Perez M."/>
            <person name="Aroh O."/>
            <person name="Sun Y."/>
            <person name="Lan Y."/>
            <person name="Juniper S.K."/>
            <person name="Young C.R."/>
            <person name="Angers B."/>
            <person name="Qian P.Y."/>
        </authorList>
    </citation>
    <scope>NUCLEOTIDE SEQUENCE</scope>
    <source>
        <strain evidence="8">P08H-3</strain>
    </source>
</reference>
<evidence type="ECO:0000256" key="1">
    <source>
        <dbReference type="ARBA" id="ARBA00004141"/>
    </source>
</evidence>
<comment type="subcellular location">
    <subcellularLocation>
        <location evidence="1">Membrane</location>
        <topology evidence="1">Multi-pass membrane protein</topology>
    </subcellularLocation>
</comment>
<keyword evidence="5 7" id="KW-0472">Membrane</keyword>
<evidence type="ECO:0000256" key="6">
    <source>
        <dbReference type="SAM" id="MobiDB-lite"/>
    </source>
</evidence>
<organism evidence="8 9">
    <name type="scientific">Paralvinella palmiformis</name>
    <dbReference type="NCBI Taxonomy" id="53620"/>
    <lineage>
        <taxon>Eukaryota</taxon>
        <taxon>Metazoa</taxon>
        <taxon>Spiralia</taxon>
        <taxon>Lophotrochozoa</taxon>
        <taxon>Annelida</taxon>
        <taxon>Polychaeta</taxon>
        <taxon>Sedentaria</taxon>
        <taxon>Canalipalpata</taxon>
        <taxon>Terebellida</taxon>
        <taxon>Terebelliformia</taxon>
        <taxon>Alvinellidae</taxon>
        <taxon>Paralvinella</taxon>
    </lineage>
</organism>